<proteinExistence type="inferred from homology"/>
<reference evidence="6 7" key="1">
    <citation type="submission" date="2023-11" db="EMBL/GenBank/DDBJ databases">
        <title>Halocaridina rubra genome assembly.</title>
        <authorList>
            <person name="Smith C."/>
        </authorList>
    </citation>
    <scope>NUCLEOTIDE SEQUENCE [LARGE SCALE GENOMIC DNA]</scope>
    <source>
        <strain evidence="6">EP-1</strain>
        <tissue evidence="6">Whole</tissue>
    </source>
</reference>
<dbReference type="PANTHER" id="PTHR43142">
    <property type="entry name" value="CARBOXYLIC ESTER HYDROLASE"/>
    <property type="match status" value="1"/>
</dbReference>
<evidence type="ECO:0000259" key="5">
    <source>
        <dbReference type="Pfam" id="PF00135"/>
    </source>
</evidence>
<comment type="caution">
    <text evidence="6">The sequence shown here is derived from an EMBL/GenBank/DDBJ whole genome shotgun (WGS) entry which is preliminary data.</text>
</comment>
<keyword evidence="7" id="KW-1185">Reference proteome</keyword>
<dbReference type="GO" id="GO:0052689">
    <property type="term" value="F:carboxylic ester hydrolase activity"/>
    <property type="evidence" value="ECO:0007669"/>
    <property type="project" value="UniProtKB-KW"/>
</dbReference>
<keyword evidence="3" id="KW-0378">Hydrolase</keyword>
<dbReference type="SUPFAM" id="SSF53474">
    <property type="entry name" value="alpha/beta-Hydrolases"/>
    <property type="match status" value="1"/>
</dbReference>
<dbReference type="Proteomes" id="UP001381693">
    <property type="component" value="Unassembled WGS sequence"/>
</dbReference>
<gene>
    <name evidence="6" type="ORF">SK128_003598</name>
</gene>
<dbReference type="InterPro" id="IPR029058">
    <property type="entry name" value="AB_hydrolase_fold"/>
</dbReference>
<dbReference type="Gene3D" id="3.40.50.1820">
    <property type="entry name" value="alpha/beta hydrolase"/>
    <property type="match status" value="1"/>
</dbReference>
<dbReference type="Pfam" id="PF00135">
    <property type="entry name" value="COesterase"/>
    <property type="match status" value="1"/>
</dbReference>
<evidence type="ECO:0000313" key="7">
    <source>
        <dbReference type="Proteomes" id="UP001381693"/>
    </source>
</evidence>
<evidence type="ECO:0000313" key="6">
    <source>
        <dbReference type="EMBL" id="KAK7071885.1"/>
    </source>
</evidence>
<protein>
    <recommendedName>
        <fullName evidence="5">Carboxylesterase type B domain-containing protein</fullName>
    </recommendedName>
</protein>
<keyword evidence="2" id="KW-0719">Serine esterase</keyword>
<feature type="domain" description="Carboxylesterase type B" evidence="5">
    <location>
        <begin position="34"/>
        <end position="246"/>
    </location>
</feature>
<feature type="non-terminal residue" evidence="6">
    <location>
        <position position="247"/>
    </location>
</feature>
<organism evidence="6 7">
    <name type="scientific">Halocaridina rubra</name>
    <name type="common">Hawaiian red shrimp</name>
    <dbReference type="NCBI Taxonomy" id="373956"/>
    <lineage>
        <taxon>Eukaryota</taxon>
        <taxon>Metazoa</taxon>
        <taxon>Ecdysozoa</taxon>
        <taxon>Arthropoda</taxon>
        <taxon>Crustacea</taxon>
        <taxon>Multicrustacea</taxon>
        <taxon>Malacostraca</taxon>
        <taxon>Eumalacostraca</taxon>
        <taxon>Eucarida</taxon>
        <taxon>Decapoda</taxon>
        <taxon>Pleocyemata</taxon>
        <taxon>Caridea</taxon>
        <taxon>Atyoidea</taxon>
        <taxon>Atyidae</taxon>
        <taxon>Halocaridina</taxon>
    </lineage>
</organism>
<evidence type="ECO:0000256" key="2">
    <source>
        <dbReference type="ARBA" id="ARBA00022487"/>
    </source>
</evidence>
<evidence type="ECO:0000256" key="4">
    <source>
        <dbReference type="ARBA" id="ARBA00023180"/>
    </source>
</evidence>
<dbReference type="PANTHER" id="PTHR43142:SF1">
    <property type="entry name" value="CARBOXYLIC ESTER HYDROLASE"/>
    <property type="match status" value="1"/>
</dbReference>
<comment type="similarity">
    <text evidence="1">Belongs to the type-B carboxylesterase/lipase family.</text>
</comment>
<dbReference type="EMBL" id="JAXCGZ010013844">
    <property type="protein sequence ID" value="KAK7071885.1"/>
    <property type="molecule type" value="Genomic_DNA"/>
</dbReference>
<evidence type="ECO:0000256" key="3">
    <source>
        <dbReference type="ARBA" id="ARBA00022801"/>
    </source>
</evidence>
<dbReference type="InterPro" id="IPR002018">
    <property type="entry name" value="CarbesteraseB"/>
</dbReference>
<evidence type="ECO:0000256" key="1">
    <source>
        <dbReference type="ARBA" id="ARBA00005964"/>
    </source>
</evidence>
<accession>A0AAN8X4D8</accession>
<dbReference type="AlphaFoldDB" id="A0AAN8X4D8"/>
<keyword evidence="4" id="KW-0325">Glycoprotein</keyword>
<sequence>MRNPRKSRQNSYKSNFSLFWRKFCCLRFVLWPMLFRPAVDGYLRDEPFLPDPVETLMARPPLNAVPLLLGGVPDEGILFALTVMLFSKNTGSSSQIFEEDVPYTLESLWPDYNITYEAIETISKYYYSSQAKENLPVLAKEMSEAFTDLFFTSCIWDAAKYFASSSRVPVFTYLMNHRLPTSPSYSAPLYVLAESAGLHSRELYTRISHGDDLALLFSLPFDFSQPSQDDQQISALLTFIWATFTHT</sequence>
<name>A0AAN8X4D8_HALRR</name>